<dbReference type="AlphaFoldDB" id="A0A6P4ZGI7"/>
<organism evidence="4 5">
    <name type="scientific">Branchiostoma belcheri</name>
    <name type="common">Amphioxus</name>
    <dbReference type="NCBI Taxonomy" id="7741"/>
    <lineage>
        <taxon>Eukaryota</taxon>
        <taxon>Metazoa</taxon>
        <taxon>Chordata</taxon>
        <taxon>Cephalochordata</taxon>
        <taxon>Leptocardii</taxon>
        <taxon>Amphioxiformes</taxon>
        <taxon>Branchiostomatidae</taxon>
        <taxon>Branchiostoma</taxon>
    </lineage>
</organism>
<evidence type="ECO:0000259" key="3">
    <source>
        <dbReference type="PROSITE" id="PS50041"/>
    </source>
</evidence>
<evidence type="ECO:0000313" key="4">
    <source>
        <dbReference type="Proteomes" id="UP000515135"/>
    </source>
</evidence>
<keyword evidence="4" id="KW-1185">Reference proteome</keyword>
<evidence type="ECO:0000313" key="5">
    <source>
        <dbReference type="RefSeq" id="XP_019628776.1"/>
    </source>
</evidence>
<feature type="compositionally biased region" description="Gly residues" evidence="2">
    <location>
        <begin position="41"/>
        <end position="50"/>
    </location>
</feature>
<dbReference type="PROSITE" id="PS50041">
    <property type="entry name" value="C_TYPE_LECTIN_2"/>
    <property type="match status" value="1"/>
</dbReference>
<sequence>PPGEKGAVGPPGPPGEKGDIGPVGSGPPGLPGPPGERGPIGPAGHGSVGTPGPPGKGGPMGPAGPVYSFFVVPCPKGYTKWRGTCYKFYTGNRKRAFNESIKSCREDGGTLAMPRDAETQAFLVSLLPVSRSSWWWIGLHDQREEGRFEWVDGSALGEFNLWISGHPNGPFAHLDCVASSKTKWGVSPCQNQIPFFCQVPPG</sequence>
<dbReference type="CDD" id="cd00037">
    <property type="entry name" value="CLECT"/>
    <property type="match status" value="1"/>
</dbReference>
<dbReference type="SMART" id="SM00034">
    <property type="entry name" value="CLECT"/>
    <property type="match status" value="1"/>
</dbReference>
<dbReference type="InterPro" id="IPR016186">
    <property type="entry name" value="C-type_lectin-like/link_sf"/>
</dbReference>
<evidence type="ECO:0000256" key="2">
    <source>
        <dbReference type="SAM" id="MobiDB-lite"/>
    </source>
</evidence>
<dbReference type="PANTHER" id="PTHR22799:SF6">
    <property type="entry name" value="C-TYPE LECTIN DOMAIN FAMILY 4 MEMBER M-LIKE"/>
    <property type="match status" value="1"/>
</dbReference>
<dbReference type="Proteomes" id="UP000515135">
    <property type="component" value="Unplaced"/>
</dbReference>
<dbReference type="KEGG" id="bbel:109473316"/>
<dbReference type="RefSeq" id="XP_019628776.1">
    <property type="nucleotide sequence ID" value="XM_019773217.1"/>
</dbReference>
<accession>A0A6P4ZGI7</accession>
<dbReference type="GO" id="GO:0030246">
    <property type="term" value="F:carbohydrate binding"/>
    <property type="evidence" value="ECO:0007669"/>
    <property type="project" value="UniProtKB-KW"/>
</dbReference>
<dbReference type="Pfam" id="PF00059">
    <property type="entry name" value="Lectin_C"/>
    <property type="match status" value="1"/>
</dbReference>
<dbReference type="SUPFAM" id="SSF56436">
    <property type="entry name" value="C-type lectin-like"/>
    <property type="match status" value="1"/>
</dbReference>
<dbReference type="PANTHER" id="PTHR22799">
    <property type="entry name" value="TETRANECTIN-RELATED"/>
    <property type="match status" value="1"/>
</dbReference>
<feature type="region of interest" description="Disordered" evidence="2">
    <location>
        <begin position="1"/>
        <end position="59"/>
    </location>
</feature>
<feature type="domain" description="C-type lectin" evidence="3">
    <location>
        <begin position="81"/>
        <end position="198"/>
    </location>
</feature>
<name>A0A6P4ZGI7_BRABE</name>
<proteinExistence type="predicted"/>
<protein>
    <submittedName>
        <fullName evidence="5">Collectin-12-like</fullName>
    </submittedName>
</protein>
<dbReference type="Gene3D" id="3.10.100.10">
    <property type="entry name" value="Mannose-Binding Protein A, subunit A"/>
    <property type="match status" value="1"/>
</dbReference>
<dbReference type="InterPro" id="IPR001304">
    <property type="entry name" value="C-type_lectin-like"/>
</dbReference>
<keyword evidence="1" id="KW-0430">Lectin</keyword>
<dbReference type="InterPro" id="IPR016187">
    <property type="entry name" value="CTDL_fold"/>
</dbReference>
<reference evidence="5" key="1">
    <citation type="submission" date="2025-08" db="UniProtKB">
        <authorList>
            <consortium name="RefSeq"/>
        </authorList>
    </citation>
    <scope>IDENTIFICATION</scope>
    <source>
        <tissue evidence="5">Gonad</tissue>
    </source>
</reference>
<dbReference type="InterPro" id="IPR051663">
    <property type="entry name" value="CLec_Tetranectin-domain"/>
</dbReference>
<evidence type="ECO:0000256" key="1">
    <source>
        <dbReference type="ARBA" id="ARBA00022734"/>
    </source>
</evidence>
<gene>
    <name evidence="5" type="primary">LOC109473316</name>
</gene>
<dbReference type="GeneID" id="109473316"/>
<feature type="non-terminal residue" evidence="5">
    <location>
        <position position="1"/>
    </location>
</feature>
<dbReference type="OrthoDB" id="538816at2759"/>